<gene>
    <name evidence="4" type="ORF">BOW53_01925</name>
</gene>
<feature type="chain" id="PRO_5013318328" description="Uncharacterized protein TP-0789 domain-containing protein" evidence="2">
    <location>
        <begin position="23"/>
        <end position="300"/>
    </location>
</feature>
<dbReference type="Pfam" id="PF17131">
    <property type="entry name" value="LolA_like"/>
    <property type="match status" value="1"/>
</dbReference>
<organism evidence="4 5">
    <name type="scientific">Solemya pervernicosa gill symbiont</name>
    <dbReference type="NCBI Taxonomy" id="642797"/>
    <lineage>
        <taxon>Bacteria</taxon>
        <taxon>Pseudomonadati</taxon>
        <taxon>Pseudomonadota</taxon>
        <taxon>Gammaproteobacteria</taxon>
        <taxon>sulfur-oxidizing symbionts</taxon>
    </lineage>
</organism>
<dbReference type="OrthoDB" id="9803781at2"/>
<feature type="region of interest" description="Disordered" evidence="1">
    <location>
        <begin position="272"/>
        <end position="300"/>
    </location>
</feature>
<proteinExistence type="predicted"/>
<keyword evidence="5" id="KW-1185">Reference proteome</keyword>
<dbReference type="CDD" id="cd16329">
    <property type="entry name" value="LolA_like"/>
    <property type="match status" value="1"/>
</dbReference>
<dbReference type="RefSeq" id="WP_078482400.1">
    <property type="nucleotide sequence ID" value="NZ_MPRL01000004.1"/>
</dbReference>
<dbReference type="EMBL" id="MPRL01000004">
    <property type="protein sequence ID" value="OOZ41950.1"/>
    <property type="molecule type" value="Genomic_DNA"/>
</dbReference>
<keyword evidence="2" id="KW-0732">Signal</keyword>
<evidence type="ECO:0000256" key="2">
    <source>
        <dbReference type="SAM" id="SignalP"/>
    </source>
</evidence>
<dbReference type="Proteomes" id="UP000191110">
    <property type="component" value="Unassembled WGS sequence"/>
</dbReference>
<accession>A0A1T2LA50</accession>
<evidence type="ECO:0000313" key="4">
    <source>
        <dbReference type="EMBL" id="OOZ41950.1"/>
    </source>
</evidence>
<feature type="domain" description="Uncharacterized protein TP-0789" evidence="3">
    <location>
        <begin position="77"/>
        <end position="249"/>
    </location>
</feature>
<sequence length="300" mass="34844">MSVRPLLALLLLVFTSSGLLYAAEPSGAEIMQGARERHDHFPYTFERQSMILVDANGSRNVRRMRRFTRIEDDGQLNHLLVFDYPREIAGVALRLRRFPDGKVENDLYLPAYGAQLKESAAHSRGATFLGSDFTVRDLTPEVIEDYHYRREDDLVIDDIEHFVVEATPKGQAIALATGYGMRRLFIRKENLFPIRIDYYDRHERLFKRETRHDIRQVDGKMWRSNMILMENFRKQHRSLIKIDHRIFSIDYVPETHFEDAWVLENRHLPGADLTQPAATDETSNSASEQNNNEPGSEPVE</sequence>
<evidence type="ECO:0000256" key="1">
    <source>
        <dbReference type="SAM" id="MobiDB-lite"/>
    </source>
</evidence>
<reference evidence="4 5" key="1">
    <citation type="submission" date="2016-11" db="EMBL/GenBank/DDBJ databases">
        <title>Mixed transmission modes and dynamic genome evolution in an obligate animal-bacterial symbiosis.</title>
        <authorList>
            <person name="Russell S.L."/>
            <person name="Corbett-Detig R.B."/>
            <person name="Cavanaugh C.M."/>
        </authorList>
    </citation>
    <scope>NUCLEOTIDE SEQUENCE [LARGE SCALE GENOMIC DNA]</scope>
    <source>
        <strain evidence="4">Sveles-Q1</strain>
    </source>
</reference>
<evidence type="ECO:0000259" key="3">
    <source>
        <dbReference type="Pfam" id="PF17131"/>
    </source>
</evidence>
<comment type="caution">
    <text evidence="4">The sequence shown here is derived from an EMBL/GenBank/DDBJ whole genome shotgun (WGS) entry which is preliminary data.</text>
</comment>
<evidence type="ECO:0000313" key="5">
    <source>
        <dbReference type="Proteomes" id="UP000191110"/>
    </source>
</evidence>
<dbReference type="InterPro" id="IPR033399">
    <property type="entry name" value="TP_0789-like"/>
</dbReference>
<feature type="compositionally biased region" description="Polar residues" evidence="1">
    <location>
        <begin position="276"/>
        <end position="294"/>
    </location>
</feature>
<protein>
    <recommendedName>
        <fullName evidence="3">Uncharacterized protein TP-0789 domain-containing protein</fullName>
    </recommendedName>
</protein>
<name>A0A1T2LA50_9GAMM</name>
<dbReference type="Gene3D" id="2.50.20.10">
    <property type="entry name" value="Lipoprotein localisation LolA/LolB/LppX"/>
    <property type="match status" value="1"/>
</dbReference>
<dbReference type="AlphaFoldDB" id="A0A1T2LA50"/>
<feature type="signal peptide" evidence="2">
    <location>
        <begin position="1"/>
        <end position="22"/>
    </location>
</feature>